<gene>
    <name evidence="1" type="ORF">GRI97_01625</name>
</gene>
<proteinExistence type="predicted"/>
<evidence type="ECO:0000313" key="1">
    <source>
        <dbReference type="EMBL" id="MXO97687.1"/>
    </source>
</evidence>
<comment type="caution">
    <text evidence="1">The sequence shown here is derived from an EMBL/GenBank/DDBJ whole genome shotgun (WGS) entry which is preliminary data.</text>
</comment>
<keyword evidence="2" id="KW-1185">Reference proteome</keyword>
<dbReference type="Gene3D" id="1.25.40.10">
    <property type="entry name" value="Tetratricopeptide repeat domain"/>
    <property type="match status" value="1"/>
</dbReference>
<organism evidence="1 2">
    <name type="scientific">Croceibacterium xixiisoli</name>
    <dbReference type="NCBI Taxonomy" id="1476466"/>
    <lineage>
        <taxon>Bacteria</taxon>
        <taxon>Pseudomonadati</taxon>
        <taxon>Pseudomonadota</taxon>
        <taxon>Alphaproteobacteria</taxon>
        <taxon>Sphingomonadales</taxon>
        <taxon>Erythrobacteraceae</taxon>
        <taxon>Croceibacterium</taxon>
    </lineage>
</organism>
<protein>
    <submittedName>
        <fullName evidence="1">Tetratricopeptide repeat protein</fullName>
    </submittedName>
</protein>
<dbReference type="AlphaFoldDB" id="A0A6I4TRY9"/>
<dbReference type="OrthoDB" id="9811242at2"/>
<dbReference type="RefSeq" id="WP_161389397.1">
    <property type="nucleotide sequence ID" value="NZ_JBHSCP010000001.1"/>
</dbReference>
<dbReference type="EMBL" id="WTYJ01000001">
    <property type="protein sequence ID" value="MXO97687.1"/>
    <property type="molecule type" value="Genomic_DNA"/>
</dbReference>
<reference evidence="1 2" key="1">
    <citation type="submission" date="2019-12" db="EMBL/GenBank/DDBJ databases">
        <title>Genomic-based taxomic classification of the family Erythrobacteraceae.</title>
        <authorList>
            <person name="Xu L."/>
        </authorList>
    </citation>
    <scope>NUCLEOTIDE SEQUENCE [LARGE SCALE GENOMIC DNA]</scope>
    <source>
        <strain evidence="1 2">S36</strain>
    </source>
</reference>
<dbReference type="SUPFAM" id="SSF48452">
    <property type="entry name" value="TPR-like"/>
    <property type="match status" value="1"/>
</dbReference>
<dbReference type="Proteomes" id="UP000469430">
    <property type="component" value="Unassembled WGS sequence"/>
</dbReference>
<accession>A0A6I4TRY9</accession>
<name>A0A6I4TRY9_9SPHN</name>
<sequence>MAELNADIHDQISQLGEEGNIRADSGDYTRALGLFGQAWELLPEPKKDWEAATWVLGAIGDISFLNGDYAAARDALRGSLECPDGLGNPFLHLRLGQALFELGEEDAAADELMRAYMAGGDDIYEDDDPKYLAFLRTRADID</sequence>
<evidence type="ECO:0000313" key="2">
    <source>
        <dbReference type="Proteomes" id="UP000469430"/>
    </source>
</evidence>
<dbReference type="InterPro" id="IPR011990">
    <property type="entry name" value="TPR-like_helical_dom_sf"/>
</dbReference>